<dbReference type="InterPro" id="IPR037401">
    <property type="entry name" value="SnoaL-like"/>
</dbReference>
<dbReference type="InterPro" id="IPR032710">
    <property type="entry name" value="NTF2-like_dom_sf"/>
</dbReference>
<dbReference type="Pfam" id="PF13474">
    <property type="entry name" value="SnoaL_3"/>
    <property type="match status" value="1"/>
</dbReference>
<evidence type="ECO:0000259" key="1">
    <source>
        <dbReference type="Pfam" id="PF13474"/>
    </source>
</evidence>
<comment type="caution">
    <text evidence="2">The sequence shown here is derived from an EMBL/GenBank/DDBJ whole genome shotgun (WGS) entry which is preliminary data.</text>
</comment>
<name>A0A8J3LQS0_9ACTN</name>
<dbReference type="Gene3D" id="3.10.450.50">
    <property type="match status" value="1"/>
</dbReference>
<evidence type="ECO:0000313" key="3">
    <source>
        <dbReference type="Proteomes" id="UP000653674"/>
    </source>
</evidence>
<gene>
    <name evidence="2" type="ORF">Pfl04_35140</name>
</gene>
<sequence>MDVRDEVLAAARELVAAFGSHDAVRYFACFADDASFVFHNTNETITSRSRYEEIWRDWERDGFLVLGCHSLDQRVQLIDPDTAVFTHRVRTRLAGESDEQRERETIVFRRDPAGAWLAVHEHLSVDPAE</sequence>
<organism evidence="2 3">
    <name type="scientific">Planosporangium flavigriseum</name>
    <dbReference type="NCBI Taxonomy" id="373681"/>
    <lineage>
        <taxon>Bacteria</taxon>
        <taxon>Bacillati</taxon>
        <taxon>Actinomycetota</taxon>
        <taxon>Actinomycetes</taxon>
        <taxon>Micromonosporales</taxon>
        <taxon>Micromonosporaceae</taxon>
        <taxon>Planosporangium</taxon>
    </lineage>
</organism>
<reference evidence="2" key="1">
    <citation type="submission" date="2021-01" db="EMBL/GenBank/DDBJ databases">
        <title>Whole genome shotgun sequence of Planosporangium flavigriseum NBRC 105377.</title>
        <authorList>
            <person name="Komaki H."/>
            <person name="Tamura T."/>
        </authorList>
    </citation>
    <scope>NUCLEOTIDE SEQUENCE</scope>
    <source>
        <strain evidence="2">NBRC 105377</strain>
    </source>
</reference>
<feature type="domain" description="SnoaL-like" evidence="1">
    <location>
        <begin position="7"/>
        <end position="125"/>
    </location>
</feature>
<accession>A0A8J3LQS0</accession>
<proteinExistence type="predicted"/>
<dbReference type="RefSeq" id="WP_203981432.1">
    <property type="nucleotide sequence ID" value="NZ_BAAAQJ010000007.1"/>
</dbReference>
<keyword evidence="3" id="KW-1185">Reference proteome</keyword>
<evidence type="ECO:0000313" key="2">
    <source>
        <dbReference type="EMBL" id="GIG75110.1"/>
    </source>
</evidence>
<protein>
    <recommendedName>
        <fullName evidence="1">SnoaL-like domain-containing protein</fullName>
    </recommendedName>
</protein>
<dbReference type="Proteomes" id="UP000653674">
    <property type="component" value="Unassembled WGS sequence"/>
</dbReference>
<dbReference type="AlphaFoldDB" id="A0A8J3LQS0"/>
<dbReference type="EMBL" id="BONU01000026">
    <property type="protein sequence ID" value="GIG75110.1"/>
    <property type="molecule type" value="Genomic_DNA"/>
</dbReference>
<dbReference type="SUPFAM" id="SSF54427">
    <property type="entry name" value="NTF2-like"/>
    <property type="match status" value="1"/>
</dbReference>